<organism evidence="1 2">
    <name type="scientific">Methylophilales bacterium MBRS-H7</name>
    <dbReference type="NCBI Taxonomy" id="1623450"/>
    <lineage>
        <taxon>Bacteria</taxon>
        <taxon>Pseudomonadati</taxon>
        <taxon>Pseudomonadota</taxon>
        <taxon>Betaproteobacteria</taxon>
        <taxon>Nitrosomonadales</taxon>
        <taxon>OM43 clade</taxon>
    </lineage>
</organism>
<dbReference type="Proteomes" id="UP000066549">
    <property type="component" value="Chromosome"/>
</dbReference>
<keyword evidence="2" id="KW-1185">Reference proteome</keyword>
<accession>A0A0H4IW70</accession>
<gene>
    <name evidence="1" type="ORF">VI33_00060</name>
</gene>
<sequence>MSEDFDFFDDEDENLEKHGIVIKASAEEIWHRGSVSYWDFFTKEVNGELIYRVVIPKGSPLQIYLAKTYPEIEAFQLTEDEILESNVGAEDLICKLNSIGYDVVEIPAEYYDIMPTTTKISWSDSKGNEKLIEGWKYNKLIKEEYKGQYATSKAITWKERSAKETEMENILLKQARNTDRRLN</sequence>
<name>A0A0H4IW70_9PROT</name>
<proteinExistence type="predicted"/>
<reference evidence="1 2" key="1">
    <citation type="submission" date="2015-03" db="EMBL/GenBank/DDBJ databases">
        <title>Comparative analysis of the OM43 clade including a novel species from Red Sea uncovers genomic and metabolic diversity among marine methylotrophs.</title>
        <authorList>
            <person name="Jimenez-Infante F."/>
            <person name="Ngugi D.K."/>
            <person name="Vinu M."/>
            <person name="Alam I."/>
            <person name="Kamau A."/>
            <person name="Blom J."/>
            <person name="Bajic V.B."/>
            <person name="Stingl U."/>
        </authorList>
    </citation>
    <scope>NUCLEOTIDE SEQUENCE [LARGE SCALE GENOMIC DNA]</scope>
    <source>
        <strain evidence="1 2">MBRSH7</strain>
    </source>
</reference>
<dbReference type="AlphaFoldDB" id="A0A0H4IW70"/>
<evidence type="ECO:0000313" key="2">
    <source>
        <dbReference type="Proteomes" id="UP000066549"/>
    </source>
</evidence>
<dbReference type="EMBL" id="CP011002">
    <property type="protein sequence ID" value="AKO65211.1"/>
    <property type="molecule type" value="Genomic_DNA"/>
</dbReference>
<evidence type="ECO:0000313" key="1">
    <source>
        <dbReference type="EMBL" id="AKO65211.1"/>
    </source>
</evidence>
<protein>
    <submittedName>
        <fullName evidence="1">Uncharacterized protein</fullName>
    </submittedName>
</protein>